<feature type="compositionally biased region" description="Basic and acidic residues" evidence="1">
    <location>
        <begin position="109"/>
        <end position="120"/>
    </location>
</feature>
<evidence type="ECO:0000313" key="4">
    <source>
        <dbReference type="Proteomes" id="UP001595528"/>
    </source>
</evidence>
<dbReference type="RefSeq" id="WP_379900414.1">
    <property type="nucleotide sequence ID" value="NZ_JBHRTR010000025.1"/>
</dbReference>
<evidence type="ECO:0000259" key="2">
    <source>
        <dbReference type="Pfam" id="PF06568"/>
    </source>
</evidence>
<protein>
    <submittedName>
        <fullName evidence="3">DUF1127 domain-containing protein</fullName>
    </submittedName>
</protein>
<dbReference type="InterPro" id="IPR009506">
    <property type="entry name" value="YjiS-like"/>
</dbReference>
<evidence type="ECO:0000256" key="1">
    <source>
        <dbReference type="SAM" id="MobiDB-lite"/>
    </source>
</evidence>
<dbReference type="Proteomes" id="UP001595528">
    <property type="component" value="Unassembled WGS sequence"/>
</dbReference>
<feature type="domain" description="YjiS-like" evidence="2">
    <location>
        <begin position="52"/>
        <end position="82"/>
    </location>
</feature>
<gene>
    <name evidence="3" type="ORF">ACFOGJ_11545</name>
</gene>
<comment type="caution">
    <text evidence="3">The sequence shown here is derived from an EMBL/GenBank/DDBJ whole genome shotgun (WGS) entry which is preliminary data.</text>
</comment>
<name>A0ABV7KZX9_9PROT</name>
<keyword evidence="4" id="KW-1185">Reference proteome</keyword>
<evidence type="ECO:0000313" key="3">
    <source>
        <dbReference type="EMBL" id="MFC3227869.1"/>
    </source>
</evidence>
<proteinExistence type="predicted"/>
<reference evidence="4" key="1">
    <citation type="journal article" date="2019" name="Int. J. Syst. Evol. Microbiol.">
        <title>The Global Catalogue of Microorganisms (GCM) 10K type strain sequencing project: providing services to taxonomists for standard genome sequencing and annotation.</title>
        <authorList>
            <consortium name="The Broad Institute Genomics Platform"/>
            <consortium name="The Broad Institute Genome Sequencing Center for Infectious Disease"/>
            <person name="Wu L."/>
            <person name="Ma J."/>
        </authorList>
    </citation>
    <scope>NUCLEOTIDE SEQUENCE [LARGE SCALE GENOMIC DNA]</scope>
    <source>
        <strain evidence="4">KCTC 42964</strain>
    </source>
</reference>
<sequence length="120" mass="13253">MYTANRQAGDDHALDTFALQARARALRAEAIATFIGNGLFAAGRALRKGWYRLEQNRLDRALRRELSRLDSHTLRDLGLNPSSISAVTSDSLADHPLARQGVADAPANENKRREEIRTAA</sequence>
<accession>A0ABV7KZX9</accession>
<dbReference type="Pfam" id="PF06568">
    <property type="entry name" value="YjiS-like"/>
    <property type="match status" value="1"/>
</dbReference>
<dbReference type="EMBL" id="JBHRTR010000025">
    <property type="protein sequence ID" value="MFC3227869.1"/>
    <property type="molecule type" value="Genomic_DNA"/>
</dbReference>
<organism evidence="3 4">
    <name type="scientific">Marinibaculum pumilum</name>
    <dbReference type="NCBI Taxonomy" id="1766165"/>
    <lineage>
        <taxon>Bacteria</taxon>
        <taxon>Pseudomonadati</taxon>
        <taxon>Pseudomonadota</taxon>
        <taxon>Alphaproteobacteria</taxon>
        <taxon>Rhodospirillales</taxon>
        <taxon>Rhodospirillaceae</taxon>
        <taxon>Marinibaculum</taxon>
    </lineage>
</organism>
<feature type="region of interest" description="Disordered" evidence="1">
    <location>
        <begin position="97"/>
        <end position="120"/>
    </location>
</feature>